<feature type="domain" description="Malonyl-CoA decarboxylase N-terminal" evidence="2">
    <location>
        <begin position="91"/>
        <end position="175"/>
    </location>
</feature>
<dbReference type="InterPro" id="IPR007956">
    <property type="entry name" value="Malonyl_CoA_deC_C"/>
</dbReference>
<comment type="caution">
    <text evidence="3">The sequence shown here is derived from an EMBL/GenBank/DDBJ whole genome shotgun (WGS) entry which is preliminary data.</text>
</comment>
<dbReference type="Gene3D" id="3.40.630.150">
    <property type="entry name" value="Malonyl-CoA decarboxylase, catalytic domain"/>
    <property type="match status" value="1"/>
</dbReference>
<evidence type="ECO:0000313" key="4">
    <source>
        <dbReference type="Proteomes" id="UP000640485"/>
    </source>
</evidence>
<accession>A0A934SMM8</accession>
<dbReference type="PANTHER" id="PTHR28641">
    <property type="match status" value="1"/>
</dbReference>
<dbReference type="Pfam" id="PF17408">
    <property type="entry name" value="MCD_N"/>
    <property type="match status" value="1"/>
</dbReference>
<keyword evidence="4" id="KW-1185">Reference proteome</keyword>
<dbReference type="EMBL" id="JAEPRQ010000005">
    <property type="protein sequence ID" value="MBK4217138.1"/>
    <property type="molecule type" value="Genomic_DNA"/>
</dbReference>
<sequence length="457" mass="51133">MTKLDQNPRQARPAFWSELLGTLTASGRRMLGRRADGGRVEAPDLAELGEILLSRRGEASGVVIARELLAGFDQADETARLVFLQALADRFGSDPKRIKKALQAVEKSPESTEAIEALHGVSEPKRQELFRRLNLAPGGTAALVRMREELLRHLRDNPSLRRVDGDFGHLFSSWFNRGFLSLRHIDWNTPASILEKIIRYEAVHAIQNWDDLRNRLQPTDRRCYGFFHPQLVDEPLIFVEVALTEEVPGKVAPLLDLKRKPIKAEEADTAVFYSISNTQRGLAGVSFGNFLIKQVVEELKAELPNIRTFVTLSPVPGFAAWLKKQREDEGSDLLTPDQRISLALLDEPGWQNDKTKAEALREPLLAAAATYFLIARDGRGRAVDPVARFHLGNGARLDRLNYLGDVSDNGMAQSHGLMVNYLYDLGQIEVNHEIFAERNEIAASDSVRRALPANLNL</sequence>
<dbReference type="InterPro" id="IPR038351">
    <property type="entry name" value="MCD_N_sf"/>
</dbReference>
<dbReference type="PANTHER" id="PTHR28641:SF1">
    <property type="entry name" value="MALONYL-COA DECARBOXYLASE, MITOCHONDRIAL"/>
    <property type="match status" value="1"/>
</dbReference>
<dbReference type="InterPro" id="IPR042303">
    <property type="entry name" value="Malonyl_CoA_deC_C_sf"/>
</dbReference>
<protein>
    <submittedName>
        <fullName evidence="3">Malonyl-CoA decarboxylase</fullName>
    </submittedName>
</protein>
<evidence type="ECO:0000313" key="3">
    <source>
        <dbReference type="EMBL" id="MBK4217138.1"/>
    </source>
</evidence>
<dbReference type="InterPro" id="IPR038917">
    <property type="entry name" value="Malonyl_CoA_deC"/>
</dbReference>
<dbReference type="RefSeq" id="WP_200687623.1">
    <property type="nucleotide sequence ID" value="NZ_JAEPRQ010000005.1"/>
</dbReference>
<dbReference type="Pfam" id="PF05292">
    <property type="entry name" value="MCD"/>
    <property type="match status" value="1"/>
</dbReference>
<dbReference type="Gene3D" id="1.20.140.90">
    <property type="entry name" value="Malonyl-CoA decarboxylase, oligemerization domain"/>
    <property type="match status" value="1"/>
</dbReference>
<gene>
    <name evidence="3" type="ORF">JJJ17_14495</name>
</gene>
<dbReference type="InterPro" id="IPR035372">
    <property type="entry name" value="MCD_N"/>
</dbReference>
<proteinExistence type="predicted"/>
<reference evidence="3" key="1">
    <citation type="submission" date="2021-01" db="EMBL/GenBank/DDBJ databases">
        <title>Paracoccus amoyensis sp. nov., isolated from the surface seawater along the coast of Xiamen Island, China.</title>
        <authorList>
            <person name="Lyu L."/>
        </authorList>
    </citation>
    <scope>NUCLEOTIDE SEQUENCE</scope>
    <source>
        <strain evidence="3">MJ17</strain>
    </source>
</reference>
<dbReference type="GO" id="GO:0006633">
    <property type="term" value="P:fatty acid biosynthetic process"/>
    <property type="evidence" value="ECO:0007669"/>
    <property type="project" value="InterPro"/>
</dbReference>
<dbReference type="GO" id="GO:0050080">
    <property type="term" value="F:malonyl-CoA decarboxylase activity"/>
    <property type="evidence" value="ECO:0007669"/>
    <property type="project" value="InterPro"/>
</dbReference>
<organism evidence="3 4">
    <name type="scientific">Paracoccus caeni</name>
    <dbReference type="NCBI Taxonomy" id="657651"/>
    <lineage>
        <taxon>Bacteria</taxon>
        <taxon>Pseudomonadati</taxon>
        <taxon>Pseudomonadota</taxon>
        <taxon>Alphaproteobacteria</taxon>
        <taxon>Rhodobacterales</taxon>
        <taxon>Paracoccaceae</taxon>
        <taxon>Paracoccus</taxon>
    </lineage>
</organism>
<dbReference type="AlphaFoldDB" id="A0A934SMM8"/>
<dbReference type="Proteomes" id="UP000640485">
    <property type="component" value="Unassembled WGS sequence"/>
</dbReference>
<feature type="domain" description="Malonyl-CoA decarboxylase C-terminal" evidence="1">
    <location>
        <begin position="178"/>
        <end position="424"/>
    </location>
</feature>
<evidence type="ECO:0000259" key="1">
    <source>
        <dbReference type="Pfam" id="PF05292"/>
    </source>
</evidence>
<evidence type="ECO:0000259" key="2">
    <source>
        <dbReference type="Pfam" id="PF17408"/>
    </source>
</evidence>
<name>A0A934SMM8_9RHOB</name>